<proteinExistence type="predicted"/>
<evidence type="ECO:0000313" key="7">
    <source>
        <dbReference type="EMBL" id="MFC0674348.1"/>
    </source>
</evidence>
<sequence length="236" mass="26282">MSPRTLAHRRPAVHPERKYLTADGSPATPDVPEDAEDTSPSRMFALARREQILDAAAAAFAEHGYHGVSVRTLASTIGISHPGLLHHFPTKTSILSAVIDRLEDRAQSALDEDLDAMPGRDETIRGIVDFYDPGSHLIQLLATLDSEGVSSEYPERMRSARLRRVHEHIIERRLAQLAEDGGVRPRHSPAFAARAFLSLVMGYATRERTVRTMQDDVHGDAPRAELRRALELFLRE</sequence>
<evidence type="ECO:0000313" key="8">
    <source>
        <dbReference type="Proteomes" id="UP001589793"/>
    </source>
</evidence>
<reference evidence="7 8" key="1">
    <citation type="submission" date="2024-09" db="EMBL/GenBank/DDBJ databases">
        <authorList>
            <person name="Sun Q."/>
            <person name="Mori K."/>
        </authorList>
    </citation>
    <scope>NUCLEOTIDE SEQUENCE [LARGE SCALE GENOMIC DNA]</scope>
    <source>
        <strain evidence="7 8">CICC 10874</strain>
    </source>
</reference>
<feature type="region of interest" description="Disordered" evidence="5">
    <location>
        <begin position="1"/>
        <end position="39"/>
    </location>
</feature>
<comment type="caution">
    <text evidence="7">The sequence shown here is derived from an EMBL/GenBank/DDBJ whole genome shotgun (WGS) entry which is preliminary data.</text>
</comment>
<dbReference type="InterPro" id="IPR009057">
    <property type="entry name" value="Homeodomain-like_sf"/>
</dbReference>
<organism evidence="7 8">
    <name type="scientific">Brachybacterium hainanense</name>
    <dbReference type="NCBI Taxonomy" id="1541174"/>
    <lineage>
        <taxon>Bacteria</taxon>
        <taxon>Bacillati</taxon>
        <taxon>Actinomycetota</taxon>
        <taxon>Actinomycetes</taxon>
        <taxon>Micrococcales</taxon>
        <taxon>Dermabacteraceae</taxon>
        <taxon>Brachybacterium</taxon>
    </lineage>
</organism>
<keyword evidence="3" id="KW-0804">Transcription</keyword>
<evidence type="ECO:0000256" key="4">
    <source>
        <dbReference type="PROSITE-ProRule" id="PRU00335"/>
    </source>
</evidence>
<dbReference type="EMBL" id="JBHLSV010000010">
    <property type="protein sequence ID" value="MFC0674348.1"/>
    <property type="molecule type" value="Genomic_DNA"/>
</dbReference>
<evidence type="ECO:0000256" key="5">
    <source>
        <dbReference type="SAM" id="MobiDB-lite"/>
    </source>
</evidence>
<dbReference type="Pfam" id="PF00440">
    <property type="entry name" value="TetR_N"/>
    <property type="match status" value="1"/>
</dbReference>
<dbReference type="PROSITE" id="PS50977">
    <property type="entry name" value="HTH_TETR_2"/>
    <property type="match status" value="1"/>
</dbReference>
<evidence type="ECO:0000259" key="6">
    <source>
        <dbReference type="PROSITE" id="PS50977"/>
    </source>
</evidence>
<dbReference type="Gene3D" id="1.10.357.10">
    <property type="entry name" value="Tetracycline Repressor, domain 2"/>
    <property type="match status" value="1"/>
</dbReference>
<dbReference type="InterPro" id="IPR050109">
    <property type="entry name" value="HTH-type_TetR-like_transc_reg"/>
</dbReference>
<dbReference type="RefSeq" id="WP_376980346.1">
    <property type="nucleotide sequence ID" value="NZ_JBHLSV010000010.1"/>
</dbReference>
<feature type="DNA-binding region" description="H-T-H motif" evidence="4">
    <location>
        <begin position="69"/>
        <end position="88"/>
    </location>
</feature>
<dbReference type="InterPro" id="IPR001647">
    <property type="entry name" value="HTH_TetR"/>
</dbReference>
<evidence type="ECO:0000256" key="1">
    <source>
        <dbReference type="ARBA" id="ARBA00023015"/>
    </source>
</evidence>
<keyword evidence="1" id="KW-0805">Transcription regulation</keyword>
<name>A0ABV6REI9_9MICO</name>
<keyword evidence="8" id="KW-1185">Reference proteome</keyword>
<feature type="compositionally biased region" description="Basic residues" evidence="5">
    <location>
        <begin position="1"/>
        <end position="12"/>
    </location>
</feature>
<gene>
    <name evidence="7" type="ORF">ACFFF6_10325</name>
</gene>
<keyword evidence="2 4" id="KW-0238">DNA-binding</keyword>
<dbReference type="SUPFAM" id="SSF48498">
    <property type="entry name" value="Tetracyclin repressor-like, C-terminal domain"/>
    <property type="match status" value="1"/>
</dbReference>
<dbReference type="SUPFAM" id="SSF46689">
    <property type="entry name" value="Homeodomain-like"/>
    <property type="match status" value="1"/>
</dbReference>
<dbReference type="Proteomes" id="UP001589793">
    <property type="component" value="Unassembled WGS sequence"/>
</dbReference>
<accession>A0ABV6REI9</accession>
<dbReference type="InterPro" id="IPR036271">
    <property type="entry name" value="Tet_transcr_reg_TetR-rel_C_sf"/>
</dbReference>
<evidence type="ECO:0000256" key="3">
    <source>
        <dbReference type="ARBA" id="ARBA00023163"/>
    </source>
</evidence>
<dbReference type="PANTHER" id="PTHR30055">
    <property type="entry name" value="HTH-TYPE TRANSCRIPTIONAL REGULATOR RUTR"/>
    <property type="match status" value="1"/>
</dbReference>
<protein>
    <submittedName>
        <fullName evidence="7">TetR/AcrR family transcriptional regulator</fullName>
    </submittedName>
</protein>
<evidence type="ECO:0000256" key="2">
    <source>
        <dbReference type="ARBA" id="ARBA00023125"/>
    </source>
</evidence>
<dbReference type="PRINTS" id="PR00455">
    <property type="entry name" value="HTHTETR"/>
</dbReference>
<dbReference type="PANTHER" id="PTHR30055:SF234">
    <property type="entry name" value="HTH-TYPE TRANSCRIPTIONAL REGULATOR BETI"/>
    <property type="match status" value="1"/>
</dbReference>
<feature type="domain" description="HTH tetR-type" evidence="6">
    <location>
        <begin position="46"/>
        <end position="106"/>
    </location>
</feature>